<evidence type="ECO:0000313" key="2">
    <source>
        <dbReference type="Proteomes" id="UP001163223"/>
    </source>
</evidence>
<accession>A0ACD4NNE0</accession>
<evidence type="ECO:0000313" key="1">
    <source>
        <dbReference type="EMBL" id="WAJ28292.1"/>
    </source>
</evidence>
<sequence length="212" mass="22079">MSASIALLGILGALLVGAVSPGPSFVLVSRIAVTASRRDGLAAALGMGVGGAVFATLALLGLVTLLLQVDWLHLTLRVLGGLYLLYLGIRIWRGASEPLDVSNLDAPRPSTALRSFGIGLVTQLSNPKTAIVYASIFAALLPAPAPAWLVLSLPLQVLALEASWYAVVASAFSARRPRSAYLRSKTWVDRAAGAVMGALGTRLLSEALLPRT</sequence>
<reference evidence="1" key="1">
    <citation type="submission" date="2022-11" db="EMBL/GenBank/DDBJ databases">
        <title>beta-Carotene-producing bacterium, Jeongeuplla avenae sp. nov., alleviates the salt stress of Arabidopsis seedlings.</title>
        <authorList>
            <person name="Jiang L."/>
            <person name="Lee J."/>
        </authorList>
    </citation>
    <scope>NUCLEOTIDE SEQUENCE</scope>
    <source>
        <strain evidence="1">DY_R2A_6</strain>
    </source>
</reference>
<organism evidence="1 2">
    <name type="scientific">Antarcticirhabdus aurantiaca</name>
    <dbReference type="NCBI Taxonomy" id="2606717"/>
    <lineage>
        <taxon>Bacteria</taxon>
        <taxon>Pseudomonadati</taxon>
        <taxon>Pseudomonadota</taxon>
        <taxon>Alphaproteobacteria</taxon>
        <taxon>Hyphomicrobiales</taxon>
        <taxon>Aurantimonadaceae</taxon>
        <taxon>Antarcticirhabdus</taxon>
    </lineage>
</organism>
<dbReference type="Proteomes" id="UP001163223">
    <property type="component" value="Chromosome"/>
</dbReference>
<dbReference type="EMBL" id="CP113520">
    <property type="protein sequence ID" value="WAJ28292.1"/>
    <property type="molecule type" value="Genomic_DNA"/>
</dbReference>
<keyword evidence="2" id="KW-1185">Reference proteome</keyword>
<name>A0ACD4NNE0_9HYPH</name>
<gene>
    <name evidence="1" type="ORF">OXU80_26330</name>
</gene>
<proteinExistence type="predicted"/>
<protein>
    <submittedName>
        <fullName evidence="1">LysE family transporter</fullName>
    </submittedName>
</protein>